<dbReference type="InterPro" id="IPR016035">
    <property type="entry name" value="Acyl_Trfase/lysoPLipase"/>
</dbReference>
<dbReference type="Gene3D" id="3.40.1090.10">
    <property type="entry name" value="Cytosolic phospholipase A2 catalytic domain"/>
    <property type="match status" value="1"/>
</dbReference>
<organism evidence="3 4">
    <name type="scientific">Botrytis tulipae</name>
    <dbReference type="NCBI Taxonomy" id="87230"/>
    <lineage>
        <taxon>Eukaryota</taxon>
        <taxon>Fungi</taxon>
        <taxon>Dikarya</taxon>
        <taxon>Ascomycota</taxon>
        <taxon>Pezizomycotina</taxon>
        <taxon>Leotiomycetes</taxon>
        <taxon>Helotiales</taxon>
        <taxon>Sclerotiniaceae</taxon>
        <taxon>Botrytis</taxon>
    </lineage>
</organism>
<dbReference type="SUPFAM" id="SSF52151">
    <property type="entry name" value="FabD/lysophospholipase-like"/>
    <property type="match status" value="1"/>
</dbReference>
<evidence type="ECO:0008006" key="5">
    <source>
        <dbReference type="Google" id="ProtNLM"/>
    </source>
</evidence>
<comment type="caution">
    <text evidence="3">The sequence shown here is derived from an EMBL/GenBank/DDBJ whole genome shotgun (WGS) entry which is preliminary data.</text>
</comment>
<dbReference type="GO" id="GO:0047499">
    <property type="term" value="F:calcium-independent phospholipase A2 activity"/>
    <property type="evidence" value="ECO:0007669"/>
    <property type="project" value="TreeGrafter"/>
</dbReference>
<evidence type="ECO:0000256" key="1">
    <source>
        <dbReference type="ARBA" id="ARBA00022801"/>
    </source>
</evidence>
<gene>
    <name evidence="3" type="ORF">BTUL_0563g00010</name>
</gene>
<keyword evidence="1" id="KW-0378">Hydrolase</keyword>
<keyword evidence="2" id="KW-0443">Lipid metabolism</keyword>
<name>A0A4Z1E7T0_9HELO</name>
<dbReference type="GO" id="GO:0019369">
    <property type="term" value="P:arachidonate metabolic process"/>
    <property type="evidence" value="ECO:0007669"/>
    <property type="project" value="TreeGrafter"/>
</dbReference>
<evidence type="ECO:0000313" key="4">
    <source>
        <dbReference type="Proteomes" id="UP000297777"/>
    </source>
</evidence>
<dbReference type="AlphaFoldDB" id="A0A4Z1E7T0"/>
<protein>
    <recommendedName>
        <fullName evidence="5">PNPLA domain-containing protein</fullName>
    </recommendedName>
</protein>
<evidence type="ECO:0000313" key="3">
    <source>
        <dbReference type="EMBL" id="TGO06778.1"/>
    </source>
</evidence>
<keyword evidence="4" id="KW-1185">Reference proteome</keyword>
<keyword evidence="2" id="KW-0442">Lipid degradation</keyword>
<reference evidence="3 4" key="1">
    <citation type="submission" date="2017-12" db="EMBL/GenBank/DDBJ databases">
        <title>Comparative genomics of Botrytis spp.</title>
        <authorList>
            <person name="Valero-Jimenez C.A."/>
            <person name="Tapia P."/>
            <person name="Veloso J."/>
            <person name="Silva-Moreno E."/>
            <person name="Staats M."/>
            <person name="Valdes J.H."/>
            <person name="Van Kan J.A.L."/>
        </authorList>
    </citation>
    <scope>NUCLEOTIDE SEQUENCE [LARGE SCALE GENOMIC DNA]</scope>
    <source>
        <strain evidence="3 4">Bt9001</strain>
    </source>
</reference>
<dbReference type="OrthoDB" id="5384553at2759"/>
<dbReference type="GO" id="GO:0016020">
    <property type="term" value="C:membrane"/>
    <property type="evidence" value="ECO:0007669"/>
    <property type="project" value="TreeGrafter"/>
</dbReference>
<evidence type="ECO:0000256" key="2">
    <source>
        <dbReference type="ARBA" id="ARBA00022963"/>
    </source>
</evidence>
<sequence>MVKLIILRIQVRKLQYLGNCYLTLVEFNHVRSKNYTDEIEVWEAARCTTAAPWYMLAFPSVTKTLTSFPRFFKPKLLENLGTFQDGGLKYNNPVKPGLREVRRIWKDGDCDIVLSIGTGYKEGSSSQNFPNVRNIFQDGAVARLYRASMSSLSLDGDMNWKDYWHGLEEEIKGRHFRLDISLRREPDLDDAGQIDSLQAHVRRGLGDLKDIARAFKAASFFFELAKPIQRNGDLYICEGFILSRSPNSHALVLNILSDYPFARFAIDSDSSLGFLRTDDICQGCGRYQKRVSFFARHSSDTFNISLAFSQSLKRSISGFPHSLEWFEKKQMLKANFGTIDHNSHSRRLEAANCVCVKERLDSEHANIVPSKKRSCTYQLRRATKRRRIS</sequence>
<accession>A0A4Z1E7T0</accession>
<dbReference type="GO" id="GO:0016042">
    <property type="term" value="P:lipid catabolic process"/>
    <property type="evidence" value="ECO:0007669"/>
    <property type="project" value="UniProtKB-KW"/>
</dbReference>
<proteinExistence type="predicted"/>
<dbReference type="PANTHER" id="PTHR24185">
    <property type="entry name" value="CALCIUM-INDEPENDENT PHOSPHOLIPASE A2-GAMMA"/>
    <property type="match status" value="1"/>
</dbReference>
<dbReference type="EMBL" id="PQXH01000557">
    <property type="protein sequence ID" value="TGO06778.1"/>
    <property type="molecule type" value="Genomic_DNA"/>
</dbReference>
<dbReference type="PANTHER" id="PTHR24185:SF1">
    <property type="entry name" value="CALCIUM-INDEPENDENT PHOSPHOLIPASE A2-GAMMA"/>
    <property type="match status" value="1"/>
</dbReference>
<dbReference type="Proteomes" id="UP000297777">
    <property type="component" value="Unassembled WGS sequence"/>
</dbReference>